<evidence type="ECO:0000256" key="2">
    <source>
        <dbReference type="ARBA" id="ARBA00023125"/>
    </source>
</evidence>
<keyword evidence="3" id="KW-0804">Transcription</keyword>
<evidence type="ECO:0000256" key="1">
    <source>
        <dbReference type="ARBA" id="ARBA00023015"/>
    </source>
</evidence>
<dbReference type="PROSITE" id="PS51005">
    <property type="entry name" value="NAC"/>
    <property type="match status" value="1"/>
</dbReference>
<gene>
    <name evidence="7" type="ORF">QVD17_09565</name>
</gene>
<keyword evidence="8" id="KW-1185">Reference proteome</keyword>
<evidence type="ECO:0000256" key="3">
    <source>
        <dbReference type="ARBA" id="ARBA00023163"/>
    </source>
</evidence>
<reference evidence="7" key="1">
    <citation type="journal article" date="2023" name="bioRxiv">
        <title>Improved chromosome-level genome assembly for marigold (Tagetes erecta).</title>
        <authorList>
            <person name="Jiang F."/>
            <person name="Yuan L."/>
            <person name="Wang S."/>
            <person name="Wang H."/>
            <person name="Xu D."/>
            <person name="Wang A."/>
            <person name="Fan W."/>
        </authorList>
    </citation>
    <scope>NUCLEOTIDE SEQUENCE</scope>
    <source>
        <strain evidence="7">WSJ</strain>
        <tissue evidence="7">Leaf</tissue>
    </source>
</reference>
<evidence type="ECO:0000256" key="4">
    <source>
        <dbReference type="ARBA" id="ARBA00023242"/>
    </source>
</evidence>
<dbReference type="Pfam" id="PF02365">
    <property type="entry name" value="NAM"/>
    <property type="match status" value="1"/>
</dbReference>
<proteinExistence type="predicted"/>
<dbReference type="EMBL" id="JAUHHV010000002">
    <property type="protein sequence ID" value="KAK1432667.1"/>
    <property type="molecule type" value="Genomic_DNA"/>
</dbReference>
<keyword evidence="4" id="KW-0539">Nucleus</keyword>
<feature type="region of interest" description="Disordered" evidence="5">
    <location>
        <begin position="187"/>
        <end position="215"/>
    </location>
</feature>
<dbReference type="Proteomes" id="UP001229421">
    <property type="component" value="Unassembled WGS sequence"/>
</dbReference>
<dbReference type="PANTHER" id="PTHR31719:SF43">
    <property type="entry name" value="NAC TRANSCRIPTION FACTOR 56"/>
    <property type="match status" value="1"/>
</dbReference>
<name>A0AAD8L0U7_TARER</name>
<feature type="domain" description="NAC" evidence="6">
    <location>
        <begin position="16"/>
        <end position="160"/>
    </location>
</feature>
<protein>
    <recommendedName>
        <fullName evidence="6">NAC domain-containing protein</fullName>
    </recommendedName>
</protein>
<keyword evidence="1" id="KW-0805">Transcription regulation</keyword>
<keyword evidence="2" id="KW-0238">DNA-binding</keyword>
<dbReference type="InterPro" id="IPR003441">
    <property type="entry name" value="NAC-dom"/>
</dbReference>
<comment type="caution">
    <text evidence="7">The sequence shown here is derived from an EMBL/GenBank/DDBJ whole genome shotgun (WGS) entry which is preliminary data.</text>
</comment>
<accession>A0AAD8L0U7</accession>
<feature type="compositionally biased region" description="Acidic residues" evidence="5">
    <location>
        <begin position="206"/>
        <end position="215"/>
    </location>
</feature>
<evidence type="ECO:0000313" key="8">
    <source>
        <dbReference type="Proteomes" id="UP001229421"/>
    </source>
</evidence>
<evidence type="ECO:0000259" key="6">
    <source>
        <dbReference type="PROSITE" id="PS51005"/>
    </source>
</evidence>
<dbReference type="InterPro" id="IPR036093">
    <property type="entry name" value="NAC_dom_sf"/>
</dbReference>
<dbReference type="SUPFAM" id="SSF101941">
    <property type="entry name" value="NAC domain"/>
    <property type="match status" value="1"/>
</dbReference>
<organism evidence="7 8">
    <name type="scientific">Tagetes erecta</name>
    <name type="common">African marigold</name>
    <dbReference type="NCBI Taxonomy" id="13708"/>
    <lineage>
        <taxon>Eukaryota</taxon>
        <taxon>Viridiplantae</taxon>
        <taxon>Streptophyta</taxon>
        <taxon>Embryophyta</taxon>
        <taxon>Tracheophyta</taxon>
        <taxon>Spermatophyta</taxon>
        <taxon>Magnoliopsida</taxon>
        <taxon>eudicotyledons</taxon>
        <taxon>Gunneridae</taxon>
        <taxon>Pentapetalae</taxon>
        <taxon>asterids</taxon>
        <taxon>campanulids</taxon>
        <taxon>Asterales</taxon>
        <taxon>Asteraceae</taxon>
        <taxon>Asteroideae</taxon>
        <taxon>Heliantheae alliance</taxon>
        <taxon>Tageteae</taxon>
        <taxon>Tagetes</taxon>
    </lineage>
</organism>
<dbReference type="AlphaFoldDB" id="A0AAD8L0U7"/>
<evidence type="ECO:0000256" key="5">
    <source>
        <dbReference type="SAM" id="MobiDB-lite"/>
    </source>
</evidence>
<sequence length="215" mass="24631">MHTTTTTSSVAKTLHMPIGYRFCPTDEEIIIHYLRPKVLSFPLPATAIMHSQDLLLHHPAHLPGDPKEKRYFFNKQGLSQPASNPAGYWKPVVKNGNTHKLILATGCNHPIGFKKTFVFYEFSDHRKSGSRTSWMLQQFCLLYTLPTNMQEWMVCSIEMKSKNVKKQDQRPVKRLKICEIESVIDDDDDDACSGVTFDGDLSDRKDDEEEEELIS</sequence>
<dbReference type="GO" id="GO:0006355">
    <property type="term" value="P:regulation of DNA-templated transcription"/>
    <property type="evidence" value="ECO:0007669"/>
    <property type="project" value="InterPro"/>
</dbReference>
<evidence type="ECO:0000313" key="7">
    <source>
        <dbReference type="EMBL" id="KAK1432667.1"/>
    </source>
</evidence>
<dbReference type="Gene3D" id="2.170.150.80">
    <property type="entry name" value="NAC domain"/>
    <property type="match status" value="1"/>
</dbReference>
<dbReference type="PANTHER" id="PTHR31719">
    <property type="entry name" value="NAC TRANSCRIPTION FACTOR 56"/>
    <property type="match status" value="1"/>
</dbReference>
<dbReference type="GO" id="GO:0003677">
    <property type="term" value="F:DNA binding"/>
    <property type="evidence" value="ECO:0007669"/>
    <property type="project" value="UniProtKB-KW"/>
</dbReference>